<evidence type="ECO:0000313" key="5">
    <source>
        <dbReference type="Proteomes" id="UP000054107"/>
    </source>
</evidence>
<evidence type="ECO:0000256" key="1">
    <source>
        <dbReference type="ARBA" id="ARBA00023125"/>
    </source>
</evidence>
<gene>
    <name evidence="4" type="primary">PARPA_04439.1 scaffold 13136</name>
</gene>
<accession>A0A0B7MXD2</accession>
<dbReference type="GO" id="GO:0003677">
    <property type="term" value="F:DNA binding"/>
    <property type="evidence" value="ECO:0007669"/>
    <property type="project" value="UniProtKB-KW"/>
</dbReference>
<evidence type="ECO:0000313" key="4">
    <source>
        <dbReference type="EMBL" id="CEP10696.1"/>
    </source>
</evidence>
<reference evidence="4 5" key="1">
    <citation type="submission" date="2014-09" db="EMBL/GenBank/DDBJ databases">
        <authorList>
            <person name="Ellenberger Sabrina"/>
        </authorList>
    </citation>
    <scope>NUCLEOTIDE SEQUENCE [LARGE SCALE GENOMIC DNA]</scope>
    <source>
        <strain evidence="4 5">CBS 412.66</strain>
    </source>
</reference>
<dbReference type="Pfam" id="PF07282">
    <property type="entry name" value="Cas12f1-like_TNB"/>
    <property type="match status" value="1"/>
</dbReference>
<keyword evidence="5" id="KW-1185">Reference proteome</keyword>
<name>A0A0B7MXD2_9FUNG</name>
<dbReference type="EMBL" id="LN724778">
    <property type="protein sequence ID" value="CEP10696.1"/>
    <property type="molecule type" value="Genomic_DNA"/>
</dbReference>
<dbReference type="AlphaFoldDB" id="A0A0B7MXD2"/>
<sequence>MCKRLFTGSRKYQEDNPDIQQANQQKWKPLAPRDNAGEAERPTVVAFGSALFGGLRGNVPSPTKVFRKALLNYVKSIRRNRPNSRKYVVMIDEYLTSQICPRCHLRSTTNERDNANIKIHPVLSCNTCHTRWNRDHMASLNIRSIFLHMAVNNNNRPEVFQRGMLS</sequence>
<keyword evidence="1" id="KW-0238">DNA-binding</keyword>
<dbReference type="InterPro" id="IPR010095">
    <property type="entry name" value="Cas12f1-like_TNB"/>
</dbReference>
<proteinExistence type="predicted"/>
<feature type="region of interest" description="Disordered" evidence="2">
    <location>
        <begin position="1"/>
        <end position="35"/>
    </location>
</feature>
<dbReference type="OrthoDB" id="2227456at2759"/>
<dbReference type="Proteomes" id="UP000054107">
    <property type="component" value="Unassembled WGS sequence"/>
</dbReference>
<organism evidence="4 5">
    <name type="scientific">Parasitella parasitica</name>
    <dbReference type="NCBI Taxonomy" id="35722"/>
    <lineage>
        <taxon>Eukaryota</taxon>
        <taxon>Fungi</taxon>
        <taxon>Fungi incertae sedis</taxon>
        <taxon>Mucoromycota</taxon>
        <taxon>Mucoromycotina</taxon>
        <taxon>Mucoromycetes</taxon>
        <taxon>Mucorales</taxon>
        <taxon>Mucorineae</taxon>
        <taxon>Mucoraceae</taxon>
        <taxon>Parasitella</taxon>
    </lineage>
</organism>
<evidence type="ECO:0000259" key="3">
    <source>
        <dbReference type="Pfam" id="PF07282"/>
    </source>
</evidence>
<protein>
    <recommendedName>
        <fullName evidence="3">Cas12f1-like TNB domain-containing protein</fullName>
    </recommendedName>
</protein>
<feature type="domain" description="Cas12f1-like TNB" evidence="3">
    <location>
        <begin position="86"/>
        <end position="142"/>
    </location>
</feature>
<evidence type="ECO:0000256" key="2">
    <source>
        <dbReference type="SAM" id="MobiDB-lite"/>
    </source>
</evidence>